<dbReference type="InterPro" id="IPR003599">
    <property type="entry name" value="Ig_sub"/>
</dbReference>
<feature type="domain" description="Ig-like" evidence="9">
    <location>
        <begin position="139"/>
        <end position="234"/>
    </location>
</feature>
<evidence type="ECO:0000256" key="6">
    <source>
        <dbReference type="ARBA" id="ARBA00023319"/>
    </source>
</evidence>
<evidence type="ECO:0000256" key="8">
    <source>
        <dbReference type="SAM" id="Phobius"/>
    </source>
</evidence>
<feature type="transmembrane region" description="Helical" evidence="8">
    <location>
        <begin position="284"/>
        <end position="305"/>
    </location>
</feature>
<dbReference type="InterPro" id="IPR003006">
    <property type="entry name" value="Ig/MHC_CS"/>
</dbReference>
<evidence type="ECO:0000313" key="11">
    <source>
        <dbReference type="Proteomes" id="UP000034805"/>
    </source>
</evidence>
<dbReference type="SMART" id="SM00409">
    <property type="entry name" value="IG"/>
    <property type="match status" value="1"/>
</dbReference>
<gene>
    <name evidence="10" type="ORF">Z043_117857</name>
</gene>
<accession>A0A0N8JXI7</accession>
<dbReference type="PROSITE" id="PS50835">
    <property type="entry name" value="IG_LIKE"/>
    <property type="match status" value="2"/>
</dbReference>
<dbReference type="InterPro" id="IPR051117">
    <property type="entry name" value="TRG_var/const_region"/>
</dbReference>
<evidence type="ECO:0000313" key="10">
    <source>
        <dbReference type="EMBL" id="KPP63849.1"/>
    </source>
</evidence>
<dbReference type="EMBL" id="JARO02007525">
    <property type="protein sequence ID" value="KPP63849.1"/>
    <property type="molecule type" value="Genomic_DNA"/>
</dbReference>
<evidence type="ECO:0000256" key="7">
    <source>
        <dbReference type="SAM" id="MobiDB-lite"/>
    </source>
</evidence>
<dbReference type="InterPro" id="IPR013783">
    <property type="entry name" value="Ig-like_fold"/>
</dbReference>
<dbReference type="Gene3D" id="2.60.40.10">
    <property type="entry name" value="Immunoglobulins"/>
    <property type="match status" value="2"/>
</dbReference>
<evidence type="ECO:0000256" key="2">
    <source>
        <dbReference type="ARBA" id="ARBA00022692"/>
    </source>
</evidence>
<comment type="caution">
    <text evidence="10">The sequence shown here is derived from an EMBL/GenBank/DDBJ whole genome shotgun (WGS) entry which is preliminary data.</text>
</comment>
<dbReference type="PANTHER" id="PTHR19256:SF65">
    <property type="entry name" value="T CELL RECEPTOR GAMMA CONSTANT 1-RELATED"/>
    <property type="match status" value="1"/>
</dbReference>
<comment type="subcellular location">
    <subcellularLocation>
        <location evidence="1">Membrane</location>
    </subcellularLocation>
</comment>
<dbReference type="InterPro" id="IPR036179">
    <property type="entry name" value="Ig-like_dom_sf"/>
</dbReference>
<keyword evidence="6" id="KW-0393">Immunoglobulin domain</keyword>
<dbReference type="SMART" id="SM00407">
    <property type="entry name" value="IGc1"/>
    <property type="match status" value="1"/>
</dbReference>
<keyword evidence="2 8" id="KW-0812">Transmembrane</keyword>
<dbReference type="Pfam" id="PF07686">
    <property type="entry name" value="V-set"/>
    <property type="match status" value="1"/>
</dbReference>
<dbReference type="AlphaFoldDB" id="A0A0N8JXI7"/>
<feature type="region of interest" description="Disordered" evidence="7">
    <location>
        <begin position="213"/>
        <end position="269"/>
    </location>
</feature>
<dbReference type="GO" id="GO:0016020">
    <property type="term" value="C:membrane"/>
    <property type="evidence" value="ECO:0007669"/>
    <property type="project" value="UniProtKB-SubCell"/>
</dbReference>
<name>A0A0N8JXI7_SCLFO</name>
<evidence type="ECO:0000256" key="4">
    <source>
        <dbReference type="ARBA" id="ARBA00023136"/>
    </source>
</evidence>
<organism evidence="10 11">
    <name type="scientific">Scleropages formosus</name>
    <name type="common">Asian bonytongue</name>
    <name type="synonym">Osteoglossum formosum</name>
    <dbReference type="NCBI Taxonomy" id="113540"/>
    <lineage>
        <taxon>Eukaryota</taxon>
        <taxon>Metazoa</taxon>
        <taxon>Chordata</taxon>
        <taxon>Craniata</taxon>
        <taxon>Vertebrata</taxon>
        <taxon>Euteleostomi</taxon>
        <taxon>Actinopterygii</taxon>
        <taxon>Neopterygii</taxon>
        <taxon>Teleostei</taxon>
        <taxon>Osteoglossocephala</taxon>
        <taxon>Osteoglossomorpha</taxon>
        <taxon>Osteoglossiformes</taxon>
        <taxon>Osteoglossidae</taxon>
        <taxon>Scleropages</taxon>
    </lineage>
</organism>
<feature type="domain" description="Ig-like" evidence="9">
    <location>
        <begin position="23"/>
        <end position="128"/>
    </location>
</feature>
<dbReference type="Pfam" id="PF07654">
    <property type="entry name" value="C1-set"/>
    <property type="match status" value="1"/>
</dbReference>
<reference evidence="10 11" key="1">
    <citation type="submission" date="2015-08" db="EMBL/GenBank/DDBJ databases">
        <title>The genome of the Asian arowana (Scleropages formosus).</title>
        <authorList>
            <person name="Tan M.H."/>
            <person name="Gan H.M."/>
            <person name="Croft L.J."/>
            <person name="Austin C.M."/>
        </authorList>
    </citation>
    <scope>NUCLEOTIDE SEQUENCE [LARGE SCALE GENOMIC DNA]</scope>
    <source>
        <strain evidence="10">Aro1</strain>
    </source>
</reference>
<dbReference type="SMART" id="SM00406">
    <property type="entry name" value="IGv"/>
    <property type="match status" value="1"/>
</dbReference>
<dbReference type="PROSITE" id="PS00290">
    <property type="entry name" value="IG_MHC"/>
    <property type="match status" value="1"/>
</dbReference>
<sequence length="313" mass="35561">MKINTKRTQNKGSPSSEKMFLCPGGVLLSMLLVVAAQRKVLQDKLSLTKSKGKTVSIPCSASGLQSNEFVHWYQKKEGEPFKRILYINYGSKSFTLDNSHPQKDDFSSDVFNLKISVVKEEHAATYYCACWDYHKSKPPTVTTYIPSKPHENKASLLCVATDMYPNVVKFIWEKKDGNDWKNVPSNEMRTLQQEEESRVSSIMIIDNEKAERDTYSCKVQHEKDPNPSRGKRVPKKSDLITPNDPNVPKPSCVPKLSTPPSNTSDEIRSFKNPNELTNLNMVTFSYSVMILKSMMYFGVVSMIMYKRSGRSLC</sequence>
<evidence type="ECO:0000259" key="9">
    <source>
        <dbReference type="PROSITE" id="PS50835"/>
    </source>
</evidence>
<keyword evidence="3 8" id="KW-1133">Transmembrane helix</keyword>
<dbReference type="PANTHER" id="PTHR19256">
    <property type="entry name" value="T-CELL RECEPTOR GAMMA CHAIN"/>
    <property type="match status" value="1"/>
</dbReference>
<keyword evidence="5" id="KW-0675">Receptor</keyword>
<dbReference type="SUPFAM" id="SSF48726">
    <property type="entry name" value="Immunoglobulin"/>
    <property type="match status" value="2"/>
</dbReference>
<proteinExistence type="predicted"/>
<evidence type="ECO:0000256" key="5">
    <source>
        <dbReference type="ARBA" id="ARBA00023170"/>
    </source>
</evidence>
<dbReference type="Proteomes" id="UP000034805">
    <property type="component" value="Unassembled WGS sequence"/>
</dbReference>
<protein>
    <recommendedName>
        <fullName evidence="9">Ig-like domain-containing protein</fullName>
    </recommendedName>
</protein>
<evidence type="ECO:0000256" key="3">
    <source>
        <dbReference type="ARBA" id="ARBA00022989"/>
    </source>
</evidence>
<dbReference type="InterPro" id="IPR007110">
    <property type="entry name" value="Ig-like_dom"/>
</dbReference>
<dbReference type="InterPro" id="IPR003597">
    <property type="entry name" value="Ig_C1-set"/>
</dbReference>
<feature type="compositionally biased region" description="Basic and acidic residues" evidence="7">
    <location>
        <begin position="213"/>
        <end position="226"/>
    </location>
</feature>
<evidence type="ECO:0000256" key="1">
    <source>
        <dbReference type="ARBA" id="ARBA00004370"/>
    </source>
</evidence>
<dbReference type="InterPro" id="IPR013106">
    <property type="entry name" value="Ig_V-set"/>
</dbReference>
<keyword evidence="4 8" id="KW-0472">Membrane</keyword>